<evidence type="ECO:0000256" key="8">
    <source>
        <dbReference type="ARBA" id="ARBA00022967"/>
    </source>
</evidence>
<feature type="transmembrane region" description="Helical" evidence="14">
    <location>
        <begin position="180"/>
        <end position="198"/>
    </location>
</feature>
<evidence type="ECO:0000256" key="6">
    <source>
        <dbReference type="ARBA" id="ARBA00022692"/>
    </source>
</evidence>
<feature type="transmembrane region" description="Helical" evidence="14">
    <location>
        <begin position="218"/>
        <end position="241"/>
    </location>
</feature>
<dbReference type="InterPro" id="IPR033945">
    <property type="entry name" value="Cyt_c_oxase_su3_dom"/>
</dbReference>
<dbReference type="AlphaFoldDB" id="A0A6G9IG02"/>
<gene>
    <name evidence="16" type="primary">cox3</name>
</gene>
<evidence type="ECO:0000256" key="10">
    <source>
        <dbReference type="ARBA" id="ARBA00023128"/>
    </source>
</evidence>
<dbReference type="GO" id="GO:0005743">
    <property type="term" value="C:mitochondrial inner membrane"/>
    <property type="evidence" value="ECO:0007669"/>
    <property type="project" value="UniProtKB-SubCell"/>
</dbReference>
<geneLocation type="mitochondrion" evidence="16"/>
<dbReference type="PANTHER" id="PTHR11403">
    <property type="entry name" value="CYTOCHROME C OXIDASE SUBUNIT III"/>
    <property type="match status" value="1"/>
</dbReference>
<reference evidence="16" key="1">
    <citation type="submission" date="2019-03" db="EMBL/GenBank/DDBJ databases">
        <authorList>
            <person name="Cox C."/>
        </authorList>
    </citation>
    <scope>NUCLEOTIDE SEQUENCE</scope>
</reference>
<evidence type="ECO:0000256" key="2">
    <source>
        <dbReference type="ARBA" id="ARBA00004273"/>
    </source>
</evidence>
<evidence type="ECO:0000256" key="3">
    <source>
        <dbReference type="ARBA" id="ARBA00010581"/>
    </source>
</evidence>
<evidence type="ECO:0000313" key="16">
    <source>
        <dbReference type="EMBL" id="QIQ22986.1"/>
    </source>
</evidence>
<dbReference type="EMBL" id="MK720948">
    <property type="protein sequence ID" value="QIQ22986.1"/>
    <property type="molecule type" value="Genomic_DNA"/>
</dbReference>
<evidence type="ECO:0000256" key="4">
    <source>
        <dbReference type="ARBA" id="ARBA00011164"/>
    </source>
</evidence>
<feature type="transmembrane region" description="Helical" evidence="14">
    <location>
        <begin position="150"/>
        <end position="168"/>
    </location>
</feature>
<evidence type="ECO:0000256" key="1">
    <source>
        <dbReference type="ARBA" id="ARBA00004225"/>
    </source>
</evidence>
<accession>A0A6G9IG02</accession>
<dbReference type="FunFam" id="1.20.120.80:FF:000002">
    <property type="entry name" value="Cytochrome c oxidase subunit 3"/>
    <property type="match status" value="1"/>
</dbReference>
<feature type="domain" description="Heme-copper oxidase subunit III family profile" evidence="15">
    <location>
        <begin position="23"/>
        <end position="282"/>
    </location>
</feature>
<dbReference type="GO" id="GO:0004129">
    <property type="term" value="F:cytochrome-c oxidase activity"/>
    <property type="evidence" value="ECO:0007669"/>
    <property type="project" value="UniProtKB-EC"/>
</dbReference>
<dbReference type="InterPro" id="IPR035973">
    <property type="entry name" value="Cyt_c_oxidase_su3-like_sf"/>
</dbReference>
<evidence type="ECO:0000256" key="5">
    <source>
        <dbReference type="ARBA" id="ARBA00015944"/>
    </source>
</evidence>
<evidence type="ECO:0000256" key="13">
    <source>
        <dbReference type="RuleBase" id="RU003375"/>
    </source>
</evidence>
<keyword evidence="8" id="KW-1278">Translocase</keyword>
<dbReference type="GO" id="GO:0006123">
    <property type="term" value="P:mitochondrial electron transport, cytochrome c to oxygen"/>
    <property type="evidence" value="ECO:0007669"/>
    <property type="project" value="TreeGrafter"/>
</dbReference>
<comment type="subcellular location">
    <subcellularLocation>
        <location evidence="2">Mitochondrion inner membrane</location>
    </subcellularLocation>
    <subcellularLocation>
        <location evidence="1">Mitochondrion membrane</location>
        <topology evidence="1">Multi-pass membrane protein</topology>
    </subcellularLocation>
</comment>
<sequence>MIMFLGYLIKWNKIYYRFMTISQKHPFHLVDPSPWPLVGSLGALASTLGGVMYMHSFVGGGTLLSLGFFLILYTMFAWWRDVIRESTYEGHHTSLVQIGLRYGMILFIVSEVMFFLAFFWAFFHSSLAPTVEIGAVWPPKGIEVLNPWEIPFLNTLILLSSGAAVTWAHHAILAGLREQAIYGLLATVILAVIFTGFQAMEYVEAPFTISDSIYGSTFFMATGFHGFHVIIGTIFLTICCIRLYQGHFTSKHHFGFEAAAWYWHFVDVVWLFLFVSIYWWGGA</sequence>
<dbReference type="GeneID" id="54116024"/>
<evidence type="ECO:0000256" key="7">
    <source>
        <dbReference type="ARBA" id="ARBA00022792"/>
    </source>
</evidence>
<keyword evidence="9 14" id="KW-1133">Transmembrane helix</keyword>
<dbReference type="InterPro" id="IPR024791">
    <property type="entry name" value="Cyt_c/ubiquinol_Oxase_su3"/>
</dbReference>
<comment type="function">
    <text evidence="13">Component of the cytochrome c oxidase, the last enzyme in the mitochondrial electron transport chain which drives oxidative phosphorylation. The respiratory chain contains 3 multisubunit complexes succinate dehydrogenase (complex II, CII), ubiquinol-cytochrome c oxidoreductase (cytochrome b-c1 complex, complex III, CIII) and cytochrome c oxidase (complex IV, CIV), that cooperate to transfer electrons derived from NADH and succinate to molecular oxygen, creating an electrochemical gradient over the inner membrane that drives transmembrane transport and the ATP synthase. Cytochrome c oxidase is the component of the respiratory chain that catalyzes the reduction of oxygen to water. Electrons originating from reduced cytochrome c in the intermembrane space (IMS) are transferred via the dinuclear copper A center (CU(A)) of subunit 2 and heme A of subunit 1 to the active site in subunit 1, a binuclear center (BNC) formed by heme A3 and copper B (CU(B)). The BNC reduces molecular oxygen to 2 water molecules using 4 electrons from cytochrome c in the IMS and 4 protons from the mitochondrial matrix.</text>
</comment>
<comment type="subunit">
    <text evidence="4">Component of the cytochrome c oxidase (complex IV, CIV), a multisubunit enzyme composed of a catalytic core of 3 subunits and several supernumerary subunits. The complex exists as a monomer or a dimer and forms supercomplexes (SCs) in the inner mitochondrial membrane with ubiquinol-cytochrome c oxidoreductase (cytochrome b-c1 complex, complex III, CIII).</text>
</comment>
<feature type="transmembrane region" description="Helical" evidence="14">
    <location>
        <begin position="261"/>
        <end position="281"/>
    </location>
</feature>
<comment type="similarity">
    <text evidence="3 13">Belongs to the cytochrome c oxidase subunit 3 family.</text>
</comment>
<dbReference type="RefSeq" id="YP_009755747.1">
    <property type="nucleotide sequence ID" value="NC_046950.1"/>
</dbReference>
<comment type="catalytic activity">
    <reaction evidence="12">
        <text>4 Fe(II)-[cytochrome c] + O2 + 8 H(+)(in) = 4 Fe(III)-[cytochrome c] + 2 H2O + 4 H(+)(out)</text>
        <dbReference type="Rhea" id="RHEA:11436"/>
        <dbReference type="Rhea" id="RHEA-COMP:10350"/>
        <dbReference type="Rhea" id="RHEA-COMP:14399"/>
        <dbReference type="ChEBI" id="CHEBI:15377"/>
        <dbReference type="ChEBI" id="CHEBI:15378"/>
        <dbReference type="ChEBI" id="CHEBI:15379"/>
        <dbReference type="ChEBI" id="CHEBI:29033"/>
        <dbReference type="ChEBI" id="CHEBI:29034"/>
        <dbReference type="EC" id="7.1.1.9"/>
    </reaction>
    <physiologicalReaction direction="left-to-right" evidence="12">
        <dbReference type="Rhea" id="RHEA:11437"/>
    </physiologicalReaction>
</comment>
<dbReference type="Gene3D" id="1.20.120.80">
    <property type="entry name" value="Cytochrome c oxidase, subunit III, four-helix bundle"/>
    <property type="match status" value="1"/>
</dbReference>
<keyword evidence="6 13" id="KW-0812">Transmembrane</keyword>
<dbReference type="FunFam" id="1.10.287.70:FF:000075">
    <property type="entry name" value="Cytochrome c oxidase subunit 3"/>
    <property type="match status" value="1"/>
</dbReference>
<evidence type="ECO:0000256" key="11">
    <source>
        <dbReference type="ARBA" id="ARBA00023136"/>
    </source>
</evidence>
<dbReference type="Gene3D" id="1.10.287.70">
    <property type="match status" value="1"/>
</dbReference>
<name>A0A6G9IG02_9VIRI</name>
<keyword evidence="11 14" id="KW-0472">Membrane</keyword>
<feature type="transmembrane region" description="Helical" evidence="14">
    <location>
        <begin position="100"/>
        <end position="123"/>
    </location>
</feature>
<feature type="transmembrane region" description="Helical" evidence="14">
    <location>
        <begin position="57"/>
        <end position="79"/>
    </location>
</feature>
<keyword evidence="7" id="KW-0999">Mitochondrion inner membrane</keyword>
<protein>
    <recommendedName>
        <fullName evidence="5 13">Cytochrome c oxidase subunit 3</fullName>
    </recommendedName>
</protein>
<evidence type="ECO:0000256" key="14">
    <source>
        <dbReference type="SAM" id="Phobius"/>
    </source>
</evidence>
<keyword evidence="10 13" id="KW-0496">Mitochondrion</keyword>
<evidence type="ECO:0000259" key="15">
    <source>
        <dbReference type="PROSITE" id="PS50253"/>
    </source>
</evidence>
<evidence type="ECO:0000256" key="9">
    <source>
        <dbReference type="ARBA" id="ARBA00022989"/>
    </source>
</evidence>
<dbReference type="CDD" id="cd01665">
    <property type="entry name" value="Cyt_c_Oxidase_III"/>
    <property type="match status" value="1"/>
</dbReference>
<dbReference type="PROSITE" id="PS50253">
    <property type="entry name" value="COX3"/>
    <property type="match status" value="1"/>
</dbReference>
<dbReference type="InterPro" id="IPR013833">
    <property type="entry name" value="Cyt_c_oxidase_su3_a-hlx"/>
</dbReference>
<evidence type="ECO:0000256" key="12">
    <source>
        <dbReference type="ARBA" id="ARBA00049512"/>
    </source>
</evidence>
<dbReference type="InterPro" id="IPR000298">
    <property type="entry name" value="Cyt_c_oxidase-like_su3"/>
</dbReference>
<dbReference type="SUPFAM" id="SSF81452">
    <property type="entry name" value="Cytochrome c oxidase subunit III-like"/>
    <property type="match status" value="1"/>
</dbReference>
<dbReference type="PANTHER" id="PTHR11403:SF7">
    <property type="entry name" value="CYTOCHROME C OXIDASE SUBUNIT 3"/>
    <property type="match status" value="1"/>
</dbReference>
<proteinExistence type="inferred from homology"/>
<organism evidence="16">
    <name type="scientific">Roya anglica</name>
    <dbReference type="NCBI Taxonomy" id="43943"/>
    <lineage>
        <taxon>Eukaryota</taxon>
        <taxon>Viridiplantae</taxon>
        <taxon>Streptophyta</taxon>
        <taxon>Zygnematophyceae</taxon>
        <taxon>Zygnematophycidae</taxon>
        <taxon>Zygnematales</taxon>
        <taxon>Mesotaeniaceae</taxon>
        <taxon>Roya</taxon>
    </lineage>
</organism>
<dbReference type="Pfam" id="PF00510">
    <property type="entry name" value="COX3"/>
    <property type="match status" value="1"/>
</dbReference>